<evidence type="ECO:0000313" key="1">
    <source>
        <dbReference type="EMBL" id="GAH24026.1"/>
    </source>
</evidence>
<organism evidence="1">
    <name type="scientific">marine sediment metagenome</name>
    <dbReference type="NCBI Taxonomy" id="412755"/>
    <lineage>
        <taxon>unclassified sequences</taxon>
        <taxon>metagenomes</taxon>
        <taxon>ecological metagenomes</taxon>
    </lineage>
</organism>
<gene>
    <name evidence="1" type="ORF">S01H4_65258</name>
</gene>
<comment type="caution">
    <text evidence="1">The sequence shown here is derived from an EMBL/GenBank/DDBJ whole genome shotgun (WGS) entry which is preliminary data.</text>
</comment>
<name>X1DSP4_9ZZZZ</name>
<dbReference type="AlphaFoldDB" id="X1DSP4"/>
<reference evidence="1" key="1">
    <citation type="journal article" date="2014" name="Front. Microbiol.">
        <title>High frequency of phylogenetically diverse reductive dehalogenase-homologous genes in deep subseafloor sedimentary metagenomes.</title>
        <authorList>
            <person name="Kawai M."/>
            <person name="Futagami T."/>
            <person name="Toyoda A."/>
            <person name="Takaki Y."/>
            <person name="Nishi S."/>
            <person name="Hori S."/>
            <person name="Arai W."/>
            <person name="Tsubouchi T."/>
            <person name="Morono Y."/>
            <person name="Uchiyama I."/>
            <person name="Ito T."/>
            <person name="Fujiyama A."/>
            <person name="Inagaki F."/>
            <person name="Takami H."/>
        </authorList>
    </citation>
    <scope>NUCLEOTIDE SEQUENCE</scope>
    <source>
        <strain evidence="1">Expedition CK06-06</strain>
    </source>
</reference>
<proteinExistence type="predicted"/>
<protein>
    <submittedName>
        <fullName evidence="1">Uncharacterized protein</fullName>
    </submittedName>
</protein>
<sequence>MNYRLATILAREAVSADGTKVIDLNLVDPVSQFQIIYESLGVSAGPPDALAAQCVTKIELVASL</sequence>
<dbReference type="EMBL" id="BART01039861">
    <property type="protein sequence ID" value="GAH24026.1"/>
    <property type="molecule type" value="Genomic_DNA"/>
</dbReference>
<accession>X1DSP4</accession>